<evidence type="ECO:0000256" key="1">
    <source>
        <dbReference type="ARBA" id="ARBA00022723"/>
    </source>
</evidence>
<keyword evidence="2 6" id="KW-0863">Zinc-finger</keyword>
<evidence type="ECO:0000256" key="6">
    <source>
        <dbReference type="PROSITE-ProRule" id="PRU00047"/>
    </source>
</evidence>
<comment type="function">
    <text evidence="4">Possible splicing regulator involved in the control of cellular survival.</text>
</comment>
<evidence type="ECO:0000256" key="4">
    <source>
        <dbReference type="ARBA" id="ARBA00037746"/>
    </source>
</evidence>
<evidence type="ECO:0000313" key="9">
    <source>
        <dbReference type="Proteomes" id="UP000747542"/>
    </source>
</evidence>
<dbReference type="GO" id="GO:0008270">
    <property type="term" value="F:zinc ion binding"/>
    <property type="evidence" value="ECO:0007669"/>
    <property type="project" value="UniProtKB-KW"/>
</dbReference>
<dbReference type="AlphaFoldDB" id="A0A8J5NBF4"/>
<keyword evidence="1" id="KW-0479">Metal-binding</keyword>
<keyword evidence="9" id="KW-1185">Reference proteome</keyword>
<sequence length="86" mass="9392">MEDRLLARIGPTGGGDVRAACKKCGYPGHLTYQCRNFVKVDPQKDVVLDVSSTSSEESDHETPLTQLNTQELLAKVNPSFSTTKLP</sequence>
<dbReference type="GO" id="GO:0003676">
    <property type="term" value="F:nucleic acid binding"/>
    <property type="evidence" value="ECO:0007669"/>
    <property type="project" value="InterPro"/>
</dbReference>
<gene>
    <name evidence="8" type="primary">srek1ip1-L</name>
    <name evidence="8" type="ORF">Hamer_G000142</name>
</gene>
<accession>A0A8J5NBF4</accession>
<feature type="domain" description="CCHC-type" evidence="7">
    <location>
        <begin position="21"/>
        <end position="36"/>
    </location>
</feature>
<dbReference type="PANTHER" id="PTHR31437:SF1">
    <property type="entry name" value="PROTEIN SREK1IP1"/>
    <property type="match status" value="1"/>
</dbReference>
<evidence type="ECO:0000256" key="3">
    <source>
        <dbReference type="ARBA" id="ARBA00022833"/>
    </source>
</evidence>
<evidence type="ECO:0000259" key="7">
    <source>
        <dbReference type="PROSITE" id="PS50158"/>
    </source>
</evidence>
<dbReference type="InterPro" id="IPR001878">
    <property type="entry name" value="Znf_CCHC"/>
</dbReference>
<comment type="caution">
    <text evidence="8">The sequence shown here is derived from an EMBL/GenBank/DDBJ whole genome shotgun (WGS) entry which is preliminary data.</text>
</comment>
<reference evidence="8" key="1">
    <citation type="journal article" date="2021" name="Sci. Adv.">
        <title>The American lobster genome reveals insights on longevity, neural, and immune adaptations.</title>
        <authorList>
            <person name="Polinski J.M."/>
            <person name="Zimin A.V."/>
            <person name="Clark K.F."/>
            <person name="Kohn A.B."/>
            <person name="Sadowski N."/>
            <person name="Timp W."/>
            <person name="Ptitsyn A."/>
            <person name="Khanna P."/>
            <person name="Romanova D.Y."/>
            <person name="Williams P."/>
            <person name="Greenwood S.J."/>
            <person name="Moroz L.L."/>
            <person name="Walt D.R."/>
            <person name="Bodnar A.G."/>
        </authorList>
    </citation>
    <scope>NUCLEOTIDE SEQUENCE</scope>
    <source>
        <strain evidence="8">GMGI-L3</strain>
    </source>
</reference>
<name>A0A8J5NBF4_HOMAM</name>
<evidence type="ECO:0000313" key="8">
    <source>
        <dbReference type="EMBL" id="KAG7176935.1"/>
    </source>
</evidence>
<keyword evidence="3" id="KW-0862">Zinc</keyword>
<dbReference type="EMBL" id="JAHLQT010002534">
    <property type="protein sequence ID" value="KAG7176935.1"/>
    <property type="molecule type" value="Genomic_DNA"/>
</dbReference>
<dbReference type="Proteomes" id="UP000747542">
    <property type="component" value="Unassembled WGS sequence"/>
</dbReference>
<evidence type="ECO:0000256" key="2">
    <source>
        <dbReference type="ARBA" id="ARBA00022771"/>
    </source>
</evidence>
<dbReference type="Pfam" id="PF13917">
    <property type="entry name" value="zf-CCHC_3"/>
    <property type="match status" value="1"/>
</dbReference>
<proteinExistence type="predicted"/>
<organism evidence="8 9">
    <name type="scientific">Homarus americanus</name>
    <name type="common">American lobster</name>
    <dbReference type="NCBI Taxonomy" id="6706"/>
    <lineage>
        <taxon>Eukaryota</taxon>
        <taxon>Metazoa</taxon>
        <taxon>Ecdysozoa</taxon>
        <taxon>Arthropoda</taxon>
        <taxon>Crustacea</taxon>
        <taxon>Multicrustacea</taxon>
        <taxon>Malacostraca</taxon>
        <taxon>Eumalacostraca</taxon>
        <taxon>Eucarida</taxon>
        <taxon>Decapoda</taxon>
        <taxon>Pleocyemata</taxon>
        <taxon>Astacidea</taxon>
        <taxon>Nephropoidea</taxon>
        <taxon>Nephropidae</taxon>
        <taxon>Homarus</taxon>
    </lineage>
</organism>
<evidence type="ECO:0000256" key="5">
    <source>
        <dbReference type="ARBA" id="ARBA00039180"/>
    </source>
</evidence>
<protein>
    <recommendedName>
        <fullName evidence="5">Protein SREK1IP1</fullName>
    </recommendedName>
</protein>
<dbReference type="PROSITE" id="PS50158">
    <property type="entry name" value="ZF_CCHC"/>
    <property type="match status" value="1"/>
</dbReference>
<dbReference type="PANTHER" id="PTHR31437">
    <property type="entry name" value="SREK1IP1 FAMILY MEMBER"/>
    <property type="match status" value="1"/>
</dbReference>